<keyword evidence="9 10" id="KW-0961">Cell wall biogenesis/degradation</keyword>
<dbReference type="UniPathway" id="UPA00219"/>
<keyword evidence="12" id="KW-0464">Manganese</keyword>
<dbReference type="GO" id="GO:0046872">
    <property type="term" value="F:metal ion binding"/>
    <property type="evidence" value="ECO:0007669"/>
    <property type="project" value="UniProtKB-KW"/>
</dbReference>
<evidence type="ECO:0000256" key="13">
    <source>
        <dbReference type="PROSITE-ProRule" id="PRU00409"/>
    </source>
</evidence>
<dbReference type="NCBIfam" id="NF002378">
    <property type="entry name" value="PRK01372.1"/>
    <property type="match status" value="1"/>
</dbReference>
<comment type="pathway">
    <text evidence="10">Cell wall biogenesis; peptidoglycan biosynthesis.</text>
</comment>
<keyword evidence="6 13" id="KW-0067">ATP-binding</keyword>
<dbReference type="GO" id="GO:0005524">
    <property type="term" value="F:ATP binding"/>
    <property type="evidence" value="ECO:0007669"/>
    <property type="project" value="UniProtKB-UniRule"/>
</dbReference>
<dbReference type="InterPro" id="IPR000291">
    <property type="entry name" value="D-Ala_lig_Van_CS"/>
</dbReference>
<dbReference type="InterPro" id="IPR016185">
    <property type="entry name" value="PreATP-grasp_dom_sf"/>
</dbReference>
<evidence type="ECO:0000256" key="5">
    <source>
        <dbReference type="ARBA" id="ARBA00022741"/>
    </source>
</evidence>
<dbReference type="GO" id="GO:0008360">
    <property type="term" value="P:regulation of cell shape"/>
    <property type="evidence" value="ECO:0007669"/>
    <property type="project" value="UniProtKB-KW"/>
</dbReference>
<evidence type="ECO:0000256" key="11">
    <source>
        <dbReference type="PIRSR" id="PIRSR039102-1"/>
    </source>
</evidence>
<dbReference type="GO" id="GO:0005737">
    <property type="term" value="C:cytoplasm"/>
    <property type="evidence" value="ECO:0007669"/>
    <property type="project" value="UniProtKB-SubCell"/>
</dbReference>
<evidence type="ECO:0000256" key="2">
    <source>
        <dbReference type="ARBA" id="ARBA00010871"/>
    </source>
</evidence>
<dbReference type="Gene3D" id="3.40.50.20">
    <property type="match status" value="1"/>
</dbReference>
<evidence type="ECO:0000256" key="10">
    <source>
        <dbReference type="HAMAP-Rule" id="MF_00047"/>
    </source>
</evidence>
<feature type="active site" evidence="11">
    <location>
        <position position="17"/>
    </location>
</feature>
<keyword evidence="8 10" id="KW-0573">Peptidoglycan synthesis</keyword>
<dbReference type="RefSeq" id="WP_008520229.1">
    <property type="nucleotide sequence ID" value="NZ_CM001376.1"/>
</dbReference>
<keyword evidence="7 10" id="KW-0133">Cell shape</keyword>
<organism evidence="15 16">
    <name type="scientific">Jonquetella anthropi DSM 22815</name>
    <dbReference type="NCBI Taxonomy" id="885272"/>
    <lineage>
        <taxon>Bacteria</taxon>
        <taxon>Thermotogati</taxon>
        <taxon>Synergistota</taxon>
        <taxon>Synergistia</taxon>
        <taxon>Synergistales</taxon>
        <taxon>Dethiosulfovibrionaceae</taxon>
        <taxon>Jonquetella</taxon>
    </lineage>
</organism>
<dbReference type="HAMAP" id="MF_00047">
    <property type="entry name" value="Dala_Dala_lig"/>
    <property type="match status" value="1"/>
</dbReference>
<dbReference type="InterPro" id="IPR005905">
    <property type="entry name" value="D_ala_D_ala"/>
</dbReference>
<keyword evidence="12" id="KW-0460">Magnesium</keyword>
<name>H0UIX5_9BACT</name>
<evidence type="ECO:0000259" key="14">
    <source>
        <dbReference type="PROSITE" id="PS50975"/>
    </source>
</evidence>
<dbReference type="PANTHER" id="PTHR23132">
    <property type="entry name" value="D-ALANINE--D-ALANINE LIGASE"/>
    <property type="match status" value="1"/>
</dbReference>
<evidence type="ECO:0000256" key="9">
    <source>
        <dbReference type="ARBA" id="ARBA00023316"/>
    </source>
</evidence>
<comment type="catalytic activity">
    <reaction evidence="10">
        <text>2 D-alanine + ATP = D-alanyl-D-alanine + ADP + phosphate + H(+)</text>
        <dbReference type="Rhea" id="RHEA:11224"/>
        <dbReference type="ChEBI" id="CHEBI:15378"/>
        <dbReference type="ChEBI" id="CHEBI:30616"/>
        <dbReference type="ChEBI" id="CHEBI:43474"/>
        <dbReference type="ChEBI" id="CHEBI:57416"/>
        <dbReference type="ChEBI" id="CHEBI:57822"/>
        <dbReference type="ChEBI" id="CHEBI:456216"/>
        <dbReference type="EC" id="6.3.2.4"/>
    </reaction>
</comment>
<reference evidence="15 16" key="1">
    <citation type="submission" date="2011-11" db="EMBL/GenBank/DDBJ databases">
        <title>The Noncontiguous Finished genome of Jonquetella anthropi DSM 22815.</title>
        <authorList>
            <consortium name="US DOE Joint Genome Institute (JGI-PGF)"/>
            <person name="Lucas S."/>
            <person name="Copeland A."/>
            <person name="Lapidus A."/>
            <person name="Glavina del Rio T."/>
            <person name="Dalin E."/>
            <person name="Tice H."/>
            <person name="Bruce D."/>
            <person name="Goodwin L."/>
            <person name="Pitluck S."/>
            <person name="Peters L."/>
            <person name="Mikhailova N."/>
            <person name="Held B."/>
            <person name="Kyrpides N."/>
            <person name="Mavromatis K."/>
            <person name="Ivanova N."/>
            <person name="Markowitz V."/>
            <person name="Cheng J.-F."/>
            <person name="Hugenholtz P."/>
            <person name="Woyke T."/>
            <person name="Wu D."/>
            <person name="Gronow S."/>
            <person name="Wellnitz S."/>
            <person name="Brambilla E."/>
            <person name="Klenk H.-P."/>
            <person name="Eisen J.A."/>
        </authorList>
    </citation>
    <scope>NUCLEOTIDE SEQUENCE [LARGE SCALE GENOMIC DNA]</scope>
    <source>
        <strain evidence="15 16">DSM 22815</strain>
    </source>
</reference>
<dbReference type="Pfam" id="PF01820">
    <property type="entry name" value="Dala_Dala_lig_N"/>
    <property type="match status" value="1"/>
</dbReference>
<dbReference type="NCBIfam" id="TIGR01205">
    <property type="entry name" value="D_ala_D_alaTIGR"/>
    <property type="match status" value="1"/>
</dbReference>
<comment type="cofactor">
    <cofactor evidence="12">
        <name>Mg(2+)</name>
        <dbReference type="ChEBI" id="CHEBI:18420"/>
    </cofactor>
    <cofactor evidence="12">
        <name>Mn(2+)</name>
        <dbReference type="ChEBI" id="CHEBI:29035"/>
    </cofactor>
    <text evidence="12">Binds 2 magnesium or manganese ions per subunit.</text>
</comment>
<dbReference type="SUPFAM" id="SSF56059">
    <property type="entry name" value="Glutathione synthetase ATP-binding domain-like"/>
    <property type="match status" value="1"/>
</dbReference>
<evidence type="ECO:0000256" key="8">
    <source>
        <dbReference type="ARBA" id="ARBA00022984"/>
    </source>
</evidence>
<comment type="similarity">
    <text evidence="2 10">Belongs to the D-alanine--D-alanine ligase family.</text>
</comment>
<evidence type="ECO:0000256" key="1">
    <source>
        <dbReference type="ARBA" id="ARBA00004496"/>
    </source>
</evidence>
<feature type="binding site" evidence="12">
    <location>
        <position position="263"/>
    </location>
    <ligand>
        <name>Mg(2+)</name>
        <dbReference type="ChEBI" id="CHEBI:18420"/>
        <label>1</label>
    </ligand>
</feature>
<evidence type="ECO:0000313" key="15">
    <source>
        <dbReference type="EMBL" id="EHM12769.1"/>
    </source>
</evidence>
<dbReference type="PROSITE" id="PS00844">
    <property type="entry name" value="DALA_DALA_LIGASE_2"/>
    <property type="match status" value="1"/>
</dbReference>
<dbReference type="HOGENOM" id="CLU_039268_1_2_0"/>
<feature type="binding site" evidence="12">
    <location>
        <position position="276"/>
    </location>
    <ligand>
        <name>Mg(2+)</name>
        <dbReference type="ChEBI" id="CHEBI:18420"/>
        <label>2</label>
    </ligand>
</feature>
<keyword evidence="16" id="KW-1185">Reference proteome</keyword>
<dbReference type="Gene3D" id="3.30.1490.20">
    <property type="entry name" value="ATP-grasp fold, A domain"/>
    <property type="match status" value="1"/>
</dbReference>
<comment type="subcellular location">
    <subcellularLocation>
        <location evidence="1 10">Cytoplasm</location>
    </subcellularLocation>
</comment>
<keyword evidence="3 10" id="KW-0963">Cytoplasm</keyword>
<dbReference type="Proteomes" id="UP000003806">
    <property type="component" value="Chromosome"/>
</dbReference>
<keyword evidence="4 10" id="KW-0436">Ligase</keyword>
<dbReference type="PROSITE" id="PS00843">
    <property type="entry name" value="DALA_DALA_LIGASE_1"/>
    <property type="match status" value="1"/>
</dbReference>
<dbReference type="OrthoDB" id="9813261at2"/>
<dbReference type="Gene3D" id="3.30.470.20">
    <property type="entry name" value="ATP-grasp fold, B domain"/>
    <property type="match status" value="1"/>
</dbReference>
<dbReference type="AlphaFoldDB" id="H0UIX5"/>
<keyword evidence="12" id="KW-0479">Metal-binding</keyword>
<proteinExistence type="inferred from homology"/>
<dbReference type="SUPFAM" id="SSF52440">
    <property type="entry name" value="PreATP-grasp domain"/>
    <property type="match status" value="1"/>
</dbReference>
<feature type="active site" evidence="11">
    <location>
        <position position="151"/>
    </location>
</feature>
<dbReference type="STRING" id="885272.JonanDRAFT_0350"/>
<comment type="function">
    <text evidence="10">Cell wall formation.</text>
</comment>
<evidence type="ECO:0000256" key="3">
    <source>
        <dbReference type="ARBA" id="ARBA00022490"/>
    </source>
</evidence>
<dbReference type="GO" id="GO:0009252">
    <property type="term" value="P:peptidoglycan biosynthetic process"/>
    <property type="evidence" value="ECO:0007669"/>
    <property type="project" value="UniProtKB-UniRule"/>
</dbReference>
<feature type="binding site" evidence="12">
    <location>
        <position position="278"/>
    </location>
    <ligand>
        <name>Mg(2+)</name>
        <dbReference type="ChEBI" id="CHEBI:18420"/>
        <label>2</label>
    </ligand>
</feature>
<dbReference type="PIRSF" id="PIRSF039102">
    <property type="entry name" value="Ddl/VanB"/>
    <property type="match status" value="1"/>
</dbReference>
<protein>
    <recommendedName>
        <fullName evidence="10">D-alanine--D-alanine ligase</fullName>
        <ecNumber evidence="10">6.3.2.4</ecNumber>
    </recommendedName>
    <alternativeName>
        <fullName evidence="10">D-Ala-D-Ala ligase</fullName>
    </alternativeName>
    <alternativeName>
        <fullName evidence="10">D-alanylalanine synthetase</fullName>
    </alternativeName>
</protein>
<evidence type="ECO:0000256" key="7">
    <source>
        <dbReference type="ARBA" id="ARBA00022960"/>
    </source>
</evidence>
<dbReference type="InterPro" id="IPR011127">
    <property type="entry name" value="Dala_Dala_lig_N"/>
</dbReference>
<keyword evidence="5 13" id="KW-0547">Nucleotide-binding</keyword>
<dbReference type="InterPro" id="IPR013815">
    <property type="entry name" value="ATP_grasp_subdomain_1"/>
</dbReference>
<dbReference type="InterPro" id="IPR011761">
    <property type="entry name" value="ATP-grasp"/>
</dbReference>
<dbReference type="PROSITE" id="PS50975">
    <property type="entry name" value="ATP_GRASP"/>
    <property type="match status" value="1"/>
</dbReference>
<evidence type="ECO:0000256" key="4">
    <source>
        <dbReference type="ARBA" id="ARBA00022598"/>
    </source>
</evidence>
<sequence length="321" mass="34275">MSELQKIVVLYGGNSPEREVSLVSGQAVEKALKSAGYETELIDLTGPEKVFEALKTPCDLFFPVLHGSWGEDGRLQAALDLSGRPYVGSGPLASGLCMDKWASKALFDRAGLHTPKGVLVRQKDGTGDLPGLLRALERYGKLIVKPNCGGSTVATSVVSCSEELLPALNAAWEQKSGGALVEEFIPGRELTVAMWDSGSGPEALPAVEILPASGFYDYQAKYTDGASRYESPARLSGEEARALSEAAVAAWRAVGLRDYGRADFRLPPDGEPVLLEINTAPGMTSHSLVPMAAKSAGMELPDFLSRLARRAWSRDVGRPRA</sequence>
<evidence type="ECO:0000256" key="6">
    <source>
        <dbReference type="ARBA" id="ARBA00022840"/>
    </source>
</evidence>
<gene>
    <name evidence="10" type="primary">ddl</name>
    <name evidence="15" type="ORF">JonanDRAFT_0350</name>
</gene>
<evidence type="ECO:0000256" key="12">
    <source>
        <dbReference type="PIRSR" id="PIRSR039102-3"/>
    </source>
</evidence>
<dbReference type="eggNOG" id="COG1181">
    <property type="taxonomic scope" value="Bacteria"/>
</dbReference>
<accession>H0UIX5</accession>
<dbReference type="Pfam" id="PF07478">
    <property type="entry name" value="Dala_Dala_lig_C"/>
    <property type="match status" value="1"/>
</dbReference>
<dbReference type="PANTHER" id="PTHR23132:SF23">
    <property type="entry name" value="D-ALANINE--D-ALANINE LIGASE B"/>
    <property type="match status" value="1"/>
</dbReference>
<evidence type="ECO:0000313" key="16">
    <source>
        <dbReference type="Proteomes" id="UP000003806"/>
    </source>
</evidence>
<feature type="active site" evidence="11">
    <location>
        <position position="287"/>
    </location>
</feature>
<dbReference type="GO" id="GO:0071555">
    <property type="term" value="P:cell wall organization"/>
    <property type="evidence" value="ECO:0007669"/>
    <property type="project" value="UniProtKB-KW"/>
</dbReference>
<feature type="domain" description="ATP-grasp" evidence="14">
    <location>
        <begin position="104"/>
        <end position="309"/>
    </location>
</feature>
<dbReference type="InterPro" id="IPR011095">
    <property type="entry name" value="Dala_Dala_lig_C"/>
</dbReference>
<feature type="binding site" evidence="12">
    <location>
        <position position="276"/>
    </location>
    <ligand>
        <name>Mg(2+)</name>
        <dbReference type="ChEBI" id="CHEBI:18420"/>
        <label>1</label>
    </ligand>
</feature>
<dbReference type="EC" id="6.3.2.4" evidence="10"/>
<dbReference type="EMBL" id="CM001376">
    <property type="protein sequence ID" value="EHM12769.1"/>
    <property type="molecule type" value="Genomic_DNA"/>
</dbReference>
<dbReference type="GO" id="GO:0008716">
    <property type="term" value="F:D-alanine-D-alanine ligase activity"/>
    <property type="evidence" value="ECO:0007669"/>
    <property type="project" value="UniProtKB-UniRule"/>
</dbReference>